<sequence length="182" mass="21280">MNNEVIERAVVDMKELYTRLRGLTARNVGHSAQHEEKWFALAYELIVRNLNPCRYIKWAYDFFRRTNPDVYVTMITSLKMVRVFAKDHPDYEAEVRLAIRLQADTMNRQLALGRSPQEILEDKFLELGPVFRYIVALQFNLPAHADQLRGPAELDLACEPLYHRLIGGMLRRAKKCKSHCVF</sequence>
<evidence type="ECO:0000313" key="1">
    <source>
        <dbReference type="EMBL" id="KKN73548.1"/>
    </source>
</evidence>
<dbReference type="EMBL" id="LAZR01000342">
    <property type="protein sequence ID" value="KKN73548.1"/>
    <property type="molecule type" value="Genomic_DNA"/>
</dbReference>
<protein>
    <submittedName>
        <fullName evidence="1">Uncharacterized protein</fullName>
    </submittedName>
</protein>
<proteinExistence type="predicted"/>
<dbReference type="AlphaFoldDB" id="A0A0F9W675"/>
<name>A0A0F9W675_9ZZZZ</name>
<gene>
    <name evidence="1" type="ORF">LCGC14_0400000</name>
</gene>
<organism evidence="1">
    <name type="scientific">marine sediment metagenome</name>
    <dbReference type="NCBI Taxonomy" id="412755"/>
    <lineage>
        <taxon>unclassified sequences</taxon>
        <taxon>metagenomes</taxon>
        <taxon>ecological metagenomes</taxon>
    </lineage>
</organism>
<accession>A0A0F9W675</accession>
<reference evidence="1" key="1">
    <citation type="journal article" date="2015" name="Nature">
        <title>Complex archaea that bridge the gap between prokaryotes and eukaryotes.</title>
        <authorList>
            <person name="Spang A."/>
            <person name="Saw J.H."/>
            <person name="Jorgensen S.L."/>
            <person name="Zaremba-Niedzwiedzka K."/>
            <person name="Martijn J."/>
            <person name="Lind A.E."/>
            <person name="van Eijk R."/>
            <person name="Schleper C."/>
            <person name="Guy L."/>
            <person name="Ettema T.J."/>
        </authorList>
    </citation>
    <scope>NUCLEOTIDE SEQUENCE</scope>
</reference>
<comment type="caution">
    <text evidence="1">The sequence shown here is derived from an EMBL/GenBank/DDBJ whole genome shotgun (WGS) entry which is preliminary data.</text>
</comment>